<name>A0A6A6J1V5_9PLEO</name>
<evidence type="ECO:0000259" key="1">
    <source>
        <dbReference type="Pfam" id="PF13577"/>
    </source>
</evidence>
<dbReference type="CDD" id="cd00531">
    <property type="entry name" value="NTF2_like"/>
    <property type="match status" value="1"/>
</dbReference>
<dbReference type="Pfam" id="PF13577">
    <property type="entry name" value="SnoaL_4"/>
    <property type="match status" value="1"/>
</dbReference>
<dbReference type="AlphaFoldDB" id="A0A6A6J1V5"/>
<dbReference type="RefSeq" id="XP_033690447.1">
    <property type="nucleotide sequence ID" value="XM_033823196.1"/>
</dbReference>
<dbReference type="InterPro" id="IPR037401">
    <property type="entry name" value="SnoaL-like"/>
</dbReference>
<dbReference type="Gene3D" id="3.10.450.50">
    <property type="match status" value="1"/>
</dbReference>
<dbReference type="EMBL" id="ML987190">
    <property type="protein sequence ID" value="KAF2255443.1"/>
    <property type="molecule type" value="Genomic_DNA"/>
</dbReference>
<dbReference type="InterPro" id="IPR032710">
    <property type="entry name" value="NTF2-like_dom_sf"/>
</dbReference>
<dbReference type="OrthoDB" id="2148716at2759"/>
<dbReference type="GeneID" id="54576526"/>
<dbReference type="Proteomes" id="UP000800094">
    <property type="component" value="Unassembled WGS sequence"/>
</dbReference>
<proteinExistence type="predicted"/>
<feature type="domain" description="SnoaL-like" evidence="1">
    <location>
        <begin position="9"/>
        <end position="145"/>
    </location>
</feature>
<sequence length="161" mass="17774">MAKPVNPLDQLAIQNAIARYCEALDTKVWDLFTKVFTPDVVANYPFNPDMKGIDAVRNAISNRLGPIATHHALSTQTIVFGSDPRTANAVTYFVGSHFGQGPHEGKVLQAYGRYVDELVLMDVGEDGDYEGVPGASGVWRIKRRTVGFTKRVGDERIMSEF</sequence>
<gene>
    <name evidence="2" type="ORF">BU26DRAFT_417387</name>
</gene>
<reference evidence="2" key="1">
    <citation type="journal article" date="2020" name="Stud. Mycol.">
        <title>101 Dothideomycetes genomes: a test case for predicting lifestyles and emergence of pathogens.</title>
        <authorList>
            <person name="Haridas S."/>
            <person name="Albert R."/>
            <person name="Binder M."/>
            <person name="Bloem J."/>
            <person name="Labutti K."/>
            <person name="Salamov A."/>
            <person name="Andreopoulos B."/>
            <person name="Baker S."/>
            <person name="Barry K."/>
            <person name="Bills G."/>
            <person name="Bluhm B."/>
            <person name="Cannon C."/>
            <person name="Castanera R."/>
            <person name="Culley D."/>
            <person name="Daum C."/>
            <person name="Ezra D."/>
            <person name="Gonzalez J."/>
            <person name="Henrissat B."/>
            <person name="Kuo A."/>
            <person name="Liang C."/>
            <person name="Lipzen A."/>
            <person name="Lutzoni F."/>
            <person name="Magnuson J."/>
            <person name="Mondo S."/>
            <person name="Nolan M."/>
            <person name="Ohm R."/>
            <person name="Pangilinan J."/>
            <person name="Park H.-J."/>
            <person name="Ramirez L."/>
            <person name="Alfaro M."/>
            <person name="Sun H."/>
            <person name="Tritt A."/>
            <person name="Yoshinaga Y."/>
            <person name="Zwiers L.-H."/>
            <person name="Turgeon B."/>
            <person name="Goodwin S."/>
            <person name="Spatafora J."/>
            <person name="Crous P."/>
            <person name="Grigoriev I."/>
        </authorList>
    </citation>
    <scope>NUCLEOTIDE SEQUENCE</scope>
    <source>
        <strain evidence="2">CBS 122368</strain>
    </source>
</reference>
<organism evidence="2 3">
    <name type="scientific">Trematosphaeria pertusa</name>
    <dbReference type="NCBI Taxonomy" id="390896"/>
    <lineage>
        <taxon>Eukaryota</taxon>
        <taxon>Fungi</taxon>
        <taxon>Dikarya</taxon>
        <taxon>Ascomycota</taxon>
        <taxon>Pezizomycotina</taxon>
        <taxon>Dothideomycetes</taxon>
        <taxon>Pleosporomycetidae</taxon>
        <taxon>Pleosporales</taxon>
        <taxon>Massarineae</taxon>
        <taxon>Trematosphaeriaceae</taxon>
        <taxon>Trematosphaeria</taxon>
    </lineage>
</organism>
<evidence type="ECO:0000313" key="2">
    <source>
        <dbReference type="EMBL" id="KAF2255443.1"/>
    </source>
</evidence>
<dbReference type="SUPFAM" id="SSF54427">
    <property type="entry name" value="NTF2-like"/>
    <property type="match status" value="1"/>
</dbReference>
<evidence type="ECO:0000313" key="3">
    <source>
        <dbReference type="Proteomes" id="UP000800094"/>
    </source>
</evidence>
<protein>
    <recommendedName>
        <fullName evidence="1">SnoaL-like domain-containing protein</fullName>
    </recommendedName>
</protein>
<keyword evidence="3" id="KW-1185">Reference proteome</keyword>
<accession>A0A6A6J1V5</accession>